<dbReference type="InterPro" id="IPR050168">
    <property type="entry name" value="AAA_ATPase_domain"/>
</dbReference>
<dbReference type="Gene3D" id="1.10.8.60">
    <property type="match status" value="1"/>
</dbReference>
<dbReference type="GO" id="GO:0005778">
    <property type="term" value="C:peroxisomal membrane"/>
    <property type="evidence" value="ECO:0007669"/>
    <property type="project" value="TreeGrafter"/>
</dbReference>
<dbReference type="GO" id="GO:0016558">
    <property type="term" value="P:protein import into peroxisome matrix"/>
    <property type="evidence" value="ECO:0007669"/>
    <property type="project" value="TreeGrafter"/>
</dbReference>
<feature type="non-terminal residue" evidence="1">
    <location>
        <position position="1"/>
    </location>
</feature>
<dbReference type="EMBL" id="KI280587">
    <property type="protein sequence ID" value="ESA16960.1"/>
    <property type="molecule type" value="Genomic_DNA"/>
</dbReference>
<dbReference type="HOGENOM" id="CLU_153344_0_0_1"/>
<dbReference type="eggNOG" id="KOG0736">
    <property type="taxonomic scope" value="Eukaryota"/>
</dbReference>
<evidence type="ECO:0000313" key="1">
    <source>
        <dbReference type="EMBL" id="ESA16960.1"/>
    </source>
</evidence>
<reference evidence="1" key="1">
    <citation type="submission" date="2013-07" db="EMBL/GenBank/DDBJ databases">
        <title>The genome of an arbuscular mycorrhizal fungus provides insights into the evolution of the oldest plant symbiosis.</title>
        <authorList>
            <consortium name="DOE Joint Genome Institute"/>
            <person name="Tisserant E."/>
            <person name="Malbreil M."/>
            <person name="Kuo A."/>
            <person name="Kohler A."/>
            <person name="Symeonidi A."/>
            <person name="Balestrini R."/>
            <person name="Charron P."/>
            <person name="Duensing N."/>
            <person name="Frei-dit-Frey N."/>
            <person name="Gianinazzi-Pearson V."/>
            <person name="Gilbert B."/>
            <person name="Handa Y."/>
            <person name="Hijri M."/>
            <person name="Kaul R."/>
            <person name="Kawaguchi M."/>
            <person name="Krajinski F."/>
            <person name="Lammers P."/>
            <person name="Lapierre D."/>
            <person name="Masclaux F.G."/>
            <person name="Murat C."/>
            <person name="Morin E."/>
            <person name="Ndikumana S."/>
            <person name="Pagni M."/>
            <person name="Petitpierre D."/>
            <person name="Requena N."/>
            <person name="Rosikiewicz P."/>
            <person name="Riley R."/>
            <person name="Saito K."/>
            <person name="San Clemente H."/>
            <person name="Shapiro H."/>
            <person name="van Tuinen D."/>
            <person name="Becard G."/>
            <person name="Bonfante P."/>
            <person name="Paszkowski U."/>
            <person name="Shachar-Hill Y."/>
            <person name="Young J.P."/>
            <person name="Sanders I.R."/>
            <person name="Henrissat B."/>
            <person name="Rensing S.A."/>
            <person name="Grigoriev I.V."/>
            <person name="Corradi N."/>
            <person name="Roux C."/>
            <person name="Martin F."/>
        </authorList>
    </citation>
    <scope>NUCLEOTIDE SEQUENCE</scope>
    <source>
        <strain evidence="1">DAOM 197198</strain>
    </source>
</reference>
<dbReference type="PANTHER" id="PTHR23077">
    <property type="entry name" value="AAA-FAMILY ATPASE"/>
    <property type="match status" value="1"/>
</dbReference>
<dbReference type="AlphaFoldDB" id="U9U9A1"/>
<proteinExistence type="predicted"/>
<protein>
    <submittedName>
        <fullName evidence="1">Uncharacterized protein</fullName>
    </submittedName>
</protein>
<gene>
    <name evidence="1" type="ORF">GLOINDRAFT_62695</name>
</gene>
<feature type="non-terminal residue" evidence="1">
    <location>
        <position position="102"/>
    </location>
</feature>
<dbReference type="VEuPathDB" id="FungiDB:RhiirFUN_023817"/>
<dbReference type="GO" id="GO:0005829">
    <property type="term" value="C:cytosol"/>
    <property type="evidence" value="ECO:0007669"/>
    <property type="project" value="TreeGrafter"/>
</dbReference>
<sequence>VAKKCPFNYTGADFYALCSDAMLKAMSRTAEAIETKVAEINANPSSKFPKPINSQYYLNHLATPEDTLVEVNQNDFDRALAELVPSVSEKELEHYKMVKMRF</sequence>
<dbReference type="GO" id="GO:0016887">
    <property type="term" value="F:ATP hydrolysis activity"/>
    <property type="evidence" value="ECO:0007669"/>
    <property type="project" value="TreeGrafter"/>
</dbReference>
<name>U9U9A1_RHIID</name>
<accession>U9U9A1</accession>
<dbReference type="PANTHER" id="PTHR23077:SF9">
    <property type="entry name" value="PEROXISOMAL ATPASE PEX6"/>
    <property type="match status" value="1"/>
</dbReference>
<organism evidence="1">
    <name type="scientific">Rhizophagus irregularis (strain DAOM 181602 / DAOM 197198 / MUCL 43194)</name>
    <name type="common">Arbuscular mycorrhizal fungus</name>
    <name type="synonym">Glomus intraradices</name>
    <dbReference type="NCBI Taxonomy" id="747089"/>
    <lineage>
        <taxon>Eukaryota</taxon>
        <taxon>Fungi</taxon>
        <taxon>Fungi incertae sedis</taxon>
        <taxon>Mucoromycota</taxon>
        <taxon>Glomeromycotina</taxon>
        <taxon>Glomeromycetes</taxon>
        <taxon>Glomerales</taxon>
        <taxon>Glomeraceae</taxon>
        <taxon>Rhizophagus</taxon>
    </lineage>
</organism>